<sequence>MPLTQNGFGRGNGFNSAVLKNKKNEKFSGRRSGSVNYRQATSHLMPYP</sequence>
<reference evidence="2" key="1">
    <citation type="submission" date="2014-11" db="EMBL/GenBank/DDBJ databases">
        <authorList>
            <person name="Amaro Gonzalez C."/>
        </authorList>
    </citation>
    <scope>NUCLEOTIDE SEQUENCE</scope>
</reference>
<evidence type="ECO:0000313" key="2">
    <source>
        <dbReference type="EMBL" id="JAH28402.1"/>
    </source>
</evidence>
<name>A0A0E9RHY7_ANGAN</name>
<reference evidence="2" key="2">
    <citation type="journal article" date="2015" name="Fish Shellfish Immunol.">
        <title>Early steps in the European eel (Anguilla anguilla)-Vibrio vulnificus interaction in the gills: Role of the RtxA13 toxin.</title>
        <authorList>
            <person name="Callol A."/>
            <person name="Pajuelo D."/>
            <person name="Ebbesson L."/>
            <person name="Teles M."/>
            <person name="MacKenzie S."/>
            <person name="Amaro C."/>
        </authorList>
    </citation>
    <scope>NUCLEOTIDE SEQUENCE</scope>
</reference>
<dbReference type="EMBL" id="GBXM01080175">
    <property type="protein sequence ID" value="JAH28402.1"/>
    <property type="molecule type" value="Transcribed_RNA"/>
</dbReference>
<proteinExistence type="predicted"/>
<feature type="region of interest" description="Disordered" evidence="1">
    <location>
        <begin position="1"/>
        <end position="48"/>
    </location>
</feature>
<protein>
    <submittedName>
        <fullName evidence="2">Uncharacterized protein</fullName>
    </submittedName>
</protein>
<accession>A0A0E9RHY7</accession>
<organism evidence="2">
    <name type="scientific">Anguilla anguilla</name>
    <name type="common">European freshwater eel</name>
    <name type="synonym">Muraena anguilla</name>
    <dbReference type="NCBI Taxonomy" id="7936"/>
    <lineage>
        <taxon>Eukaryota</taxon>
        <taxon>Metazoa</taxon>
        <taxon>Chordata</taxon>
        <taxon>Craniata</taxon>
        <taxon>Vertebrata</taxon>
        <taxon>Euteleostomi</taxon>
        <taxon>Actinopterygii</taxon>
        <taxon>Neopterygii</taxon>
        <taxon>Teleostei</taxon>
        <taxon>Anguilliformes</taxon>
        <taxon>Anguillidae</taxon>
        <taxon>Anguilla</taxon>
    </lineage>
</organism>
<dbReference type="AlphaFoldDB" id="A0A0E9RHY7"/>
<evidence type="ECO:0000256" key="1">
    <source>
        <dbReference type="SAM" id="MobiDB-lite"/>
    </source>
</evidence>
<feature type="compositionally biased region" description="Polar residues" evidence="1">
    <location>
        <begin position="31"/>
        <end position="42"/>
    </location>
</feature>